<keyword evidence="1" id="KW-1133">Transmembrane helix</keyword>
<dbReference type="InterPro" id="IPR007404">
    <property type="entry name" value="YdjM-like"/>
</dbReference>
<dbReference type="GO" id="GO:0016787">
    <property type="term" value="F:hydrolase activity"/>
    <property type="evidence" value="ECO:0007669"/>
    <property type="project" value="UniProtKB-KW"/>
</dbReference>
<reference evidence="2" key="1">
    <citation type="submission" date="2022-07" db="EMBL/GenBank/DDBJ databases">
        <title>Isolation, identification, and degradation of a PFOSA degrading strain from sewage treatment plant.</title>
        <authorList>
            <person name="Zhang L."/>
            <person name="Huo Y."/>
        </authorList>
    </citation>
    <scope>NUCLEOTIDE SEQUENCE</scope>
    <source>
        <strain evidence="2">C1</strain>
    </source>
</reference>
<keyword evidence="3" id="KW-1185">Reference proteome</keyword>
<sequence>MDSLTQIVLGAAVGEKILGRKIGNRAMLYGAIAGTIPDLDVVVGQFLDPLTAVEIHRGFSHSIVFFILLSPLLGWFIARREKESKVSIMNGAGLVFWALFTHALLDAFTTWGTQLLWPAPYKLAFRSIFVIDPLYTIPFLFCLIKAMRKNRTDYSRTEWNNLGLKISTTYLMLTLLIKGITYYKFQQAVEQSGMEILQLETKPSPFNIILWTATAETKEAYWIGEYSFLDTHPIVFKRYPKNHELLNGFTRDTTIKRLIALSEGQYTVMEKDGKLYFNDLRFGLLRTDGDNPQFAFSYLLIHTEDGFRAAEVPKTRQDGRLLLQQLWKRILGN</sequence>
<feature type="transmembrane region" description="Helical" evidence="1">
    <location>
        <begin position="59"/>
        <end position="78"/>
    </location>
</feature>
<feature type="transmembrane region" description="Helical" evidence="1">
    <location>
        <begin position="90"/>
        <end position="111"/>
    </location>
</feature>
<organism evidence="2 3">
    <name type="scientific">Flavobacterium cerinum</name>
    <dbReference type="NCBI Taxonomy" id="2502784"/>
    <lineage>
        <taxon>Bacteria</taxon>
        <taxon>Pseudomonadati</taxon>
        <taxon>Bacteroidota</taxon>
        <taxon>Flavobacteriia</taxon>
        <taxon>Flavobacteriales</taxon>
        <taxon>Flavobacteriaceae</taxon>
        <taxon>Flavobacterium</taxon>
    </lineage>
</organism>
<feature type="transmembrane region" description="Helical" evidence="1">
    <location>
        <begin position="123"/>
        <end position="144"/>
    </location>
</feature>
<accession>A0ABY5IPK7</accession>
<evidence type="ECO:0000313" key="3">
    <source>
        <dbReference type="Proteomes" id="UP001059844"/>
    </source>
</evidence>
<keyword evidence="1" id="KW-0812">Transmembrane</keyword>
<gene>
    <name evidence="2" type="ORF">NOX80_11295</name>
</gene>
<name>A0ABY5IPK7_9FLAO</name>
<proteinExistence type="predicted"/>
<protein>
    <submittedName>
        <fullName evidence="2">Metal-dependent hydrolase</fullName>
    </submittedName>
</protein>
<dbReference type="Pfam" id="PF04307">
    <property type="entry name" value="YdjM"/>
    <property type="match status" value="1"/>
</dbReference>
<evidence type="ECO:0000313" key="2">
    <source>
        <dbReference type="EMBL" id="UUC44216.1"/>
    </source>
</evidence>
<dbReference type="Proteomes" id="UP001059844">
    <property type="component" value="Chromosome"/>
</dbReference>
<dbReference type="PANTHER" id="PTHR40031:SF1">
    <property type="entry name" value="MEMBRANE-BOUND METAL-DEPENDENT HYDROLASE"/>
    <property type="match status" value="1"/>
</dbReference>
<dbReference type="RefSeq" id="WP_256549889.1">
    <property type="nucleotide sequence ID" value="NZ_CP101751.1"/>
</dbReference>
<dbReference type="PANTHER" id="PTHR40031">
    <property type="entry name" value="HYPOTHETICAL MEMBRANE SPANNING PROTEIN"/>
    <property type="match status" value="1"/>
</dbReference>
<dbReference type="InterPro" id="IPR053170">
    <property type="entry name" value="Transcription_regulator"/>
</dbReference>
<keyword evidence="1" id="KW-0472">Membrane</keyword>
<evidence type="ECO:0000256" key="1">
    <source>
        <dbReference type="SAM" id="Phobius"/>
    </source>
</evidence>
<keyword evidence="2" id="KW-0378">Hydrolase</keyword>
<dbReference type="EMBL" id="CP101751">
    <property type="protein sequence ID" value="UUC44216.1"/>
    <property type="molecule type" value="Genomic_DNA"/>
</dbReference>